<evidence type="ECO:0000313" key="10">
    <source>
        <dbReference type="Proteomes" id="UP000270299"/>
    </source>
</evidence>
<comment type="similarity">
    <text evidence="1">Belongs to the glycerophosphoryl diester phosphodiesterase family.</text>
</comment>
<dbReference type="PANTHER" id="PTHR43620:SF7">
    <property type="entry name" value="GLYCEROPHOSPHODIESTER PHOSPHODIESTERASE GDPD5-RELATED"/>
    <property type="match status" value="1"/>
</dbReference>
<evidence type="ECO:0000256" key="4">
    <source>
        <dbReference type="ARBA" id="ARBA00022798"/>
    </source>
</evidence>
<dbReference type="PANTHER" id="PTHR43620">
    <property type="entry name" value="GLYCEROPHOSPHORYL DIESTER PHOSPHODIESTERASE"/>
    <property type="match status" value="1"/>
</dbReference>
<dbReference type="EMBL" id="RCUV01000006">
    <property type="protein sequence ID" value="RLP72048.1"/>
    <property type="molecule type" value="Genomic_DNA"/>
</dbReference>
<evidence type="ECO:0000256" key="1">
    <source>
        <dbReference type="ARBA" id="ARBA00007277"/>
    </source>
</evidence>
<keyword evidence="10" id="KW-1185">Reference proteome</keyword>
<dbReference type="InterPro" id="IPR030395">
    <property type="entry name" value="GP_PDE_dom"/>
</dbReference>
<evidence type="ECO:0000256" key="5">
    <source>
        <dbReference type="ARBA" id="ARBA00022801"/>
    </source>
</evidence>
<dbReference type="OrthoDB" id="9758957at2"/>
<dbReference type="GO" id="GO:0042597">
    <property type="term" value="C:periplasmic space"/>
    <property type="evidence" value="ECO:0007669"/>
    <property type="project" value="TreeGrafter"/>
</dbReference>
<protein>
    <recommendedName>
        <fullName evidence="2">glycerophosphodiester phosphodiesterase</fullName>
        <ecNumber evidence="2">3.1.4.46</ecNumber>
    </recommendedName>
</protein>
<dbReference type="EC" id="3.1.4.46" evidence="2"/>
<organism evidence="9 10">
    <name type="scientific">Mycetocola manganoxydans</name>
    <dbReference type="NCBI Taxonomy" id="699879"/>
    <lineage>
        <taxon>Bacteria</taxon>
        <taxon>Bacillati</taxon>
        <taxon>Actinomycetota</taxon>
        <taxon>Actinomycetes</taxon>
        <taxon>Micrococcales</taxon>
        <taxon>Microbacteriaceae</taxon>
        <taxon>Mycetocola</taxon>
    </lineage>
</organism>
<dbReference type="RefSeq" id="WP_121672489.1">
    <property type="nucleotide sequence ID" value="NZ_BMXM01000005.1"/>
</dbReference>
<evidence type="ECO:0000256" key="3">
    <source>
        <dbReference type="ARBA" id="ARBA00022729"/>
    </source>
</evidence>
<dbReference type="GO" id="GO:0006629">
    <property type="term" value="P:lipid metabolic process"/>
    <property type="evidence" value="ECO:0007669"/>
    <property type="project" value="InterPro"/>
</dbReference>
<dbReference type="SUPFAM" id="SSF51695">
    <property type="entry name" value="PLC-like phosphodiesterases"/>
    <property type="match status" value="1"/>
</dbReference>
<dbReference type="Proteomes" id="UP000270299">
    <property type="component" value="Unassembled WGS sequence"/>
</dbReference>
<keyword evidence="5" id="KW-0378">Hydrolase</keyword>
<feature type="domain" description="GP-PDE" evidence="8">
    <location>
        <begin position="9"/>
        <end position="333"/>
    </location>
</feature>
<feature type="region of interest" description="Disordered" evidence="7">
    <location>
        <begin position="1"/>
        <end position="23"/>
    </location>
</feature>
<gene>
    <name evidence="9" type="ORF">D9V29_06330</name>
</gene>
<comment type="catalytic activity">
    <reaction evidence="6">
        <text>a sn-glycero-3-phosphodiester + H2O = an alcohol + sn-glycerol 3-phosphate + H(+)</text>
        <dbReference type="Rhea" id="RHEA:12969"/>
        <dbReference type="ChEBI" id="CHEBI:15377"/>
        <dbReference type="ChEBI" id="CHEBI:15378"/>
        <dbReference type="ChEBI" id="CHEBI:30879"/>
        <dbReference type="ChEBI" id="CHEBI:57597"/>
        <dbReference type="ChEBI" id="CHEBI:83408"/>
        <dbReference type="EC" id="3.1.4.46"/>
    </reaction>
</comment>
<proteinExistence type="inferred from homology"/>
<dbReference type="GO" id="GO:0006071">
    <property type="term" value="P:glycerol metabolic process"/>
    <property type="evidence" value="ECO:0007669"/>
    <property type="project" value="UniProtKB-KW"/>
</dbReference>
<dbReference type="InterPro" id="IPR017946">
    <property type="entry name" value="PLC-like_Pdiesterase_TIM-brl"/>
</dbReference>
<evidence type="ECO:0000256" key="2">
    <source>
        <dbReference type="ARBA" id="ARBA00012247"/>
    </source>
</evidence>
<dbReference type="Gene3D" id="3.20.20.190">
    <property type="entry name" value="Phosphatidylinositol (PI) phosphodiesterase"/>
    <property type="match status" value="1"/>
</dbReference>
<evidence type="ECO:0000256" key="7">
    <source>
        <dbReference type="SAM" id="MobiDB-lite"/>
    </source>
</evidence>
<reference evidence="9 10" key="1">
    <citation type="submission" date="2018-10" db="EMBL/GenBank/DDBJ databases">
        <authorList>
            <person name="Li J."/>
        </authorList>
    </citation>
    <scope>NUCLEOTIDE SEQUENCE [LARGE SCALE GENOMIC DNA]</scope>
    <source>
        <strain evidence="9 10">CCTCC AB209002</strain>
    </source>
</reference>
<dbReference type="AlphaFoldDB" id="A0A3L6ZW63"/>
<comment type="caution">
    <text evidence="9">The sequence shown here is derived from an EMBL/GenBank/DDBJ whole genome shotgun (WGS) entry which is preliminary data.</text>
</comment>
<dbReference type="Pfam" id="PF03009">
    <property type="entry name" value="GDPD"/>
    <property type="match status" value="1"/>
</dbReference>
<keyword evidence="4" id="KW-0319">Glycerol metabolism</keyword>
<accession>A0A3L6ZW63</accession>
<evidence type="ECO:0000313" key="9">
    <source>
        <dbReference type="EMBL" id="RLP72048.1"/>
    </source>
</evidence>
<keyword evidence="3" id="KW-0732">Signal</keyword>
<dbReference type="PROSITE" id="PS51704">
    <property type="entry name" value="GP_PDE"/>
    <property type="match status" value="1"/>
</dbReference>
<name>A0A3L6ZW63_9MICO</name>
<evidence type="ECO:0000256" key="6">
    <source>
        <dbReference type="ARBA" id="ARBA00047512"/>
    </source>
</evidence>
<sequence length="338" mass="36674">MTAPGQASPLIIGHRGAPGYRPEHSRSSYDLALALGADAVEPDIVATKDGVLVLRHENEISGTTDVADRPEFSSLRATKIVDGAEMTGWFTEDFTWDELATLRVKERIPAVRPSSASFDGSSGILRLRDLVDILDRASAESGRDIGMVAEIKHATYFENAGLPLDELLASDLAGTRYADGSGLIVEAFERTVLHQLAARGMRATYIYLLEKKGRPFDAVAALGKDAPKYAESLTDPGLDGLAADQVIDGISVDKSLLFSSDGSTNDLVERAHARGLTVFTWTLRPENRFLRKPFRSDGPPESFGNWEEEFDAILRTGVDGVFCDHPDLGVAARDALDR</sequence>
<evidence type="ECO:0000259" key="8">
    <source>
        <dbReference type="PROSITE" id="PS51704"/>
    </source>
</evidence>
<dbReference type="GO" id="GO:0008889">
    <property type="term" value="F:glycerophosphodiester phosphodiesterase activity"/>
    <property type="evidence" value="ECO:0007669"/>
    <property type="project" value="UniProtKB-EC"/>
</dbReference>